<keyword evidence="7" id="KW-0479">Metal-binding</keyword>
<evidence type="ECO:0000256" key="4">
    <source>
        <dbReference type="ARBA" id="ARBA00012045"/>
    </source>
</evidence>
<dbReference type="AlphaFoldDB" id="A0A838ZMK3"/>
<evidence type="ECO:0000256" key="2">
    <source>
        <dbReference type="ARBA" id="ARBA00002933"/>
    </source>
</evidence>
<organism evidence="16 17">
    <name type="scientific">Moheibacter lacus</name>
    <dbReference type="NCBI Taxonomy" id="2745851"/>
    <lineage>
        <taxon>Bacteria</taxon>
        <taxon>Pseudomonadati</taxon>
        <taxon>Bacteroidota</taxon>
        <taxon>Flavobacteriia</taxon>
        <taxon>Flavobacteriales</taxon>
        <taxon>Weeksellaceae</taxon>
        <taxon>Moheibacter</taxon>
    </lineage>
</organism>
<comment type="caution">
    <text evidence="16">The sequence shown here is derived from an EMBL/GenBank/DDBJ whole genome shotgun (WGS) entry which is preliminary data.</text>
</comment>
<dbReference type="GO" id="GO:0006284">
    <property type="term" value="P:base-excision repair"/>
    <property type="evidence" value="ECO:0007669"/>
    <property type="project" value="UniProtKB-UniRule"/>
</dbReference>
<feature type="domain" description="HhH-GPD" evidence="15">
    <location>
        <begin position="49"/>
        <end position="200"/>
    </location>
</feature>
<dbReference type="EC" id="3.2.2.31" evidence="4 14"/>
<dbReference type="InterPro" id="IPR015797">
    <property type="entry name" value="NUDIX_hydrolase-like_dom_sf"/>
</dbReference>
<evidence type="ECO:0000313" key="17">
    <source>
        <dbReference type="Proteomes" id="UP000552241"/>
    </source>
</evidence>
<gene>
    <name evidence="16" type="primary">mutY</name>
    <name evidence="16" type="ORF">HU137_03460</name>
</gene>
<evidence type="ECO:0000256" key="8">
    <source>
        <dbReference type="ARBA" id="ARBA00022763"/>
    </source>
</evidence>
<dbReference type="CDD" id="cd00056">
    <property type="entry name" value="ENDO3c"/>
    <property type="match status" value="1"/>
</dbReference>
<evidence type="ECO:0000256" key="9">
    <source>
        <dbReference type="ARBA" id="ARBA00022801"/>
    </source>
</evidence>
<dbReference type="Pfam" id="PF00730">
    <property type="entry name" value="HhH-GPD"/>
    <property type="match status" value="1"/>
</dbReference>
<dbReference type="SUPFAM" id="SSF55811">
    <property type="entry name" value="Nudix"/>
    <property type="match status" value="1"/>
</dbReference>
<evidence type="ECO:0000256" key="13">
    <source>
        <dbReference type="ARBA" id="ARBA00023295"/>
    </source>
</evidence>
<comment type="similarity">
    <text evidence="3 14">Belongs to the Nth/MutY family.</text>
</comment>
<evidence type="ECO:0000256" key="7">
    <source>
        <dbReference type="ARBA" id="ARBA00022723"/>
    </source>
</evidence>
<reference evidence="16 17" key="1">
    <citation type="submission" date="2020-07" db="EMBL/GenBank/DDBJ databases">
        <title>Moheibacter lacus sp. nov., a member of the family Flavobacteriaceae isolated from freshwater lake sediment.</title>
        <authorList>
            <person name="Liu Y."/>
        </authorList>
    </citation>
    <scope>NUCLEOTIDE SEQUENCE [LARGE SCALE GENOMIC DNA]</scope>
    <source>
        <strain evidence="16 17">BDHS18</strain>
    </source>
</reference>
<dbReference type="InterPro" id="IPR023170">
    <property type="entry name" value="HhH_base_excis_C"/>
</dbReference>
<accession>A0A838ZMK3</accession>
<dbReference type="PANTHER" id="PTHR42944:SF1">
    <property type="entry name" value="ADENINE DNA GLYCOSYLASE"/>
    <property type="match status" value="1"/>
</dbReference>
<dbReference type="PANTHER" id="PTHR42944">
    <property type="entry name" value="ADENINE DNA GLYCOSYLASE"/>
    <property type="match status" value="1"/>
</dbReference>
<dbReference type="GO" id="GO:0006298">
    <property type="term" value="P:mismatch repair"/>
    <property type="evidence" value="ECO:0007669"/>
    <property type="project" value="TreeGrafter"/>
</dbReference>
<keyword evidence="10 14" id="KW-0408">Iron</keyword>
<dbReference type="SMART" id="SM00525">
    <property type="entry name" value="FES"/>
    <property type="match status" value="1"/>
</dbReference>
<evidence type="ECO:0000256" key="12">
    <source>
        <dbReference type="ARBA" id="ARBA00023204"/>
    </source>
</evidence>
<evidence type="ECO:0000256" key="3">
    <source>
        <dbReference type="ARBA" id="ARBA00008343"/>
    </source>
</evidence>
<dbReference type="SUPFAM" id="SSF48150">
    <property type="entry name" value="DNA-glycosylase"/>
    <property type="match status" value="1"/>
</dbReference>
<dbReference type="Gene3D" id="1.10.1670.10">
    <property type="entry name" value="Helix-hairpin-Helix base-excision DNA repair enzymes (C-terminal)"/>
    <property type="match status" value="1"/>
</dbReference>
<dbReference type="InterPro" id="IPR044298">
    <property type="entry name" value="MIG/MutY"/>
</dbReference>
<name>A0A838ZMK3_9FLAO</name>
<dbReference type="EMBL" id="JACDZE010000001">
    <property type="protein sequence ID" value="MBA5628826.1"/>
    <property type="molecule type" value="Genomic_DNA"/>
</dbReference>
<dbReference type="InterPro" id="IPR005760">
    <property type="entry name" value="A/G_AdeGlyc_MutY"/>
</dbReference>
<dbReference type="InterPro" id="IPR029119">
    <property type="entry name" value="MutY_C"/>
</dbReference>
<evidence type="ECO:0000256" key="6">
    <source>
        <dbReference type="ARBA" id="ARBA00022485"/>
    </source>
</evidence>
<dbReference type="CDD" id="cd03431">
    <property type="entry name" value="NUDIX_DNA_Glycosylase_C-MutY"/>
    <property type="match status" value="1"/>
</dbReference>
<proteinExistence type="inferred from homology"/>
<keyword evidence="12" id="KW-0234">DNA repair</keyword>
<dbReference type="GO" id="GO:0035485">
    <property type="term" value="F:adenine/guanine mispair binding"/>
    <property type="evidence" value="ECO:0007669"/>
    <property type="project" value="TreeGrafter"/>
</dbReference>
<dbReference type="Gene3D" id="3.90.79.10">
    <property type="entry name" value="Nucleoside Triphosphate Pyrophosphohydrolase"/>
    <property type="match status" value="1"/>
</dbReference>
<dbReference type="Pfam" id="PF00633">
    <property type="entry name" value="HHH"/>
    <property type="match status" value="1"/>
</dbReference>
<dbReference type="SMART" id="SM00478">
    <property type="entry name" value="ENDO3c"/>
    <property type="match status" value="1"/>
</dbReference>
<dbReference type="InterPro" id="IPR003265">
    <property type="entry name" value="HhH-GPD_domain"/>
</dbReference>
<dbReference type="GO" id="GO:0032357">
    <property type="term" value="F:oxidized purine DNA binding"/>
    <property type="evidence" value="ECO:0007669"/>
    <property type="project" value="TreeGrafter"/>
</dbReference>
<dbReference type="Pfam" id="PF10576">
    <property type="entry name" value="EndIII_4Fe-2S"/>
    <property type="match status" value="1"/>
</dbReference>
<keyword evidence="8 14" id="KW-0227">DNA damage</keyword>
<evidence type="ECO:0000256" key="14">
    <source>
        <dbReference type="RuleBase" id="RU365096"/>
    </source>
</evidence>
<dbReference type="InterPro" id="IPR011257">
    <property type="entry name" value="DNA_glycosylase"/>
</dbReference>
<dbReference type="FunFam" id="1.10.340.30:FF:000002">
    <property type="entry name" value="Adenine DNA glycosylase"/>
    <property type="match status" value="1"/>
</dbReference>
<keyword evidence="9" id="KW-0378">Hydrolase</keyword>
<comment type="catalytic activity">
    <reaction evidence="1 14">
        <text>Hydrolyzes free adenine bases from 7,8-dihydro-8-oxoguanine:adenine mismatched double-stranded DNA, leaving an apurinic site.</text>
        <dbReference type="EC" id="3.2.2.31"/>
    </reaction>
</comment>
<dbReference type="InterPro" id="IPR003651">
    <property type="entry name" value="Endonuclease3_FeS-loop_motif"/>
</dbReference>
<dbReference type="Proteomes" id="UP000552241">
    <property type="component" value="Unassembled WGS sequence"/>
</dbReference>
<dbReference type="PROSITE" id="PS00764">
    <property type="entry name" value="ENDONUCLEASE_III_1"/>
    <property type="match status" value="1"/>
</dbReference>
<keyword evidence="11" id="KW-0411">Iron-sulfur</keyword>
<dbReference type="InterPro" id="IPR000445">
    <property type="entry name" value="HhH_motif"/>
</dbReference>
<sequence>MTFVVKQKKNSDHIYHFNSLILIWFDKNKRNLPWRAQSDPYKIWLSEIILQQTRVAQGTDYYLKFTQQFPSIQDLATASEQEVLRLWQGLGYYSRARNLHFTAKWITQEFHGVFPSTFKDLIKLKGVGDYTAAAIASIAFHEAVPAIDGNAFRVFARYFNIDLDISIPKTKKYFFELGKEIIDPDRPGDFNQAVMELGATICLPKNPKCEICPVNESCEGLARKTVDQLPVKSKKVKVTHRFFHFLEITDGKNYLMVKRVKKDVWLNLFTFPMIETSDTELLISDAELSEIPFQKTHEMRHLLTHQRLHIFFWRAKINQKQFISLSNSLKTEIYRAEDLNELPLPKPMEKYLDLKI</sequence>
<dbReference type="GO" id="GO:0051539">
    <property type="term" value="F:4 iron, 4 sulfur cluster binding"/>
    <property type="evidence" value="ECO:0007669"/>
    <property type="project" value="UniProtKB-UniRule"/>
</dbReference>
<evidence type="ECO:0000256" key="10">
    <source>
        <dbReference type="ARBA" id="ARBA00023004"/>
    </source>
</evidence>
<evidence type="ECO:0000256" key="11">
    <source>
        <dbReference type="ARBA" id="ARBA00023014"/>
    </source>
</evidence>
<evidence type="ECO:0000259" key="15">
    <source>
        <dbReference type="SMART" id="SM00478"/>
    </source>
</evidence>
<dbReference type="Pfam" id="PF14815">
    <property type="entry name" value="NUDIX_4"/>
    <property type="match status" value="1"/>
</dbReference>
<dbReference type="InterPro" id="IPR004035">
    <property type="entry name" value="Endouclease-III_FeS-bd_BS"/>
</dbReference>
<dbReference type="GO" id="GO:0034039">
    <property type="term" value="F:8-oxo-7,8-dihydroguanine DNA N-glycosylase activity"/>
    <property type="evidence" value="ECO:0007669"/>
    <property type="project" value="TreeGrafter"/>
</dbReference>
<dbReference type="Gene3D" id="1.10.340.30">
    <property type="entry name" value="Hypothetical protein, domain 2"/>
    <property type="match status" value="1"/>
</dbReference>
<dbReference type="NCBIfam" id="TIGR01084">
    <property type="entry name" value="mutY"/>
    <property type="match status" value="1"/>
</dbReference>
<evidence type="ECO:0000313" key="16">
    <source>
        <dbReference type="EMBL" id="MBA5628826.1"/>
    </source>
</evidence>
<keyword evidence="17" id="KW-1185">Reference proteome</keyword>
<keyword evidence="13 14" id="KW-0326">Glycosidase</keyword>
<evidence type="ECO:0000256" key="1">
    <source>
        <dbReference type="ARBA" id="ARBA00000843"/>
    </source>
</evidence>
<evidence type="ECO:0000256" key="5">
    <source>
        <dbReference type="ARBA" id="ARBA00022023"/>
    </source>
</evidence>
<comment type="cofactor">
    <cofactor evidence="14">
        <name>[4Fe-4S] cluster</name>
        <dbReference type="ChEBI" id="CHEBI:49883"/>
    </cofactor>
    <text evidence="14">Binds 1 [4Fe-4S] cluster.</text>
</comment>
<protein>
    <recommendedName>
        <fullName evidence="5 14">Adenine DNA glycosylase</fullName>
        <ecNumber evidence="4 14">3.2.2.31</ecNumber>
    </recommendedName>
</protein>
<dbReference type="GO" id="GO:0046872">
    <property type="term" value="F:metal ion binding"/>
    <property type="evidence" value="ECO:0007669"/>
    <property type="project" value="UniProtKB-UniRule"/>
</dbReference>
<keyword evidence="6" id="KW-0004">4Fe-4S</keyword>
<comment type="function">
    <text evidence="2">Adenine glycosylase active on G-A mispairs. MutY also corrects error-prone DNA synthesis past GO lesions which are due to the oxidatively damaged form of guanine: 7,8-dihydro-8-oxoguanine (8-oxo-dGTP).</text>
</comment>
<dbReference type="GO" id="GO:0000701">
    <property type="term" value="F:purine-specific mismatch base pair DNA N-glycosylase activity"/>
    <property type="evidence" value="ECO:0007669"/>
    <property type="project" value="UniProtKB-EC"/>
</dbReference>